<dbReference type="InterPro" id="IPR036259">
    <property type="entry name" value="MFS_trans_sf"/>
</dbReference>
<feature type="transmembrane region" description="Helical" evidence="6">
    <location>
        <begin position="346"/>
        <end position="366"/>
    </location>
</feature>
<keyword evidence="4 6" id="KW-1133">Transmembrane helix</keyword>
<dbReference type="AlphaFoldDB" id="A0A381R3C6"/>
<feature type="domain" description="Major facilitator superfamily (MFS) profile" evidence="7">
    <location>
        <begin position="250"/>
        <end position="436"/>
    </location>
</feature>
<feature type="transmembrane region" description="Helical" evidence="6">
    <location>
        <begin position="121"/>
        <end position="141"/>
    </location>
</feature>
<feature type="transmembrane region" description="Helical" evidence="6">
    <location>
        <begin position="195"/>
        <end position="215"/>
    </location>
</feature>
<dbReference type="InterPro" id="IPR024671">
    <property type="entry name" value="Atg22-like"/>
</dbReference>
<reference evidence="8" key="1">
    <citation type="submission" date="2018-05" db="EMBL/GenBank/DDBJ databases">
        <authorList>
            <person name="Lanie J.A."/>
            <person name="Ng W.-L."/>
            <person name="Kazmierczak K.M."/>
            <person name="Andrzejewski T.M."/>
            <person name="Davidsen T.M."/>
            <person name="Wayne K.J."/>
            <person name="Tettelin H."/>
            <person name="Glass J.I."/>
            <person name="Rusch D."/>
            <person name="Podicherti R."/>
            <person name="Tsui H.-C.T."/>
            <person name="Winkler M.E."/>
        </authorList>
    </citation>
    <scope>NUCLEOTIDE SEQUENCE</scope>
</reference>
<comment type="subcellular location">
    <subcellularLocation>
        <location evidence="1">Endomembrane system</location>
        <topology evidence="1">Multi-pass membrane protein</topology>
    </subcellularLocation>
</comment>
<feature type="transmembrane region" description="Helical" evidence="6">
    <location>
        <begin position="254"/>
        <end position="277"/>
    </location>
</feature>
<feature type="transmembrane region" description="Helical" evidence="6">
    <location>
        <begin position="96"/>
        <end position="115"/>
    </location>
</feature>
<dbReference type="GO" id="GO:0022857">
    <property type="term" value="F:transmembrane transporter activity"/>
    <property type="evidence" value="ECO:0007669"/>
    <property type="project" value="InterPro"/>
</dbReference>
<dbReference type="PROSITE" id="PS50850">
    <property type="entry name" value="MFS"/>
    <property type="match status" value="1"/>
</dbReference>
<feature type="transmembrane region" description="Helical" evidence="6">
    <location>
        <begin position="289"/>
        <end position="310"/>
    </location>
</feature>
<gene>
    <name evidence="8" type="ORF">METZ01_LOCUS39105</name>
</gene>
<keyword evidence="2" id="KW-0813">Transport</keyword>
<evidence type="ECO:0000256" key="5">
    <source>
        <dbReference type="ARBA" id="ARBA00023136"/>
    </source>
</evidence>
<evidence type="ECO:0000259" key="7">
    <source>
        <dbReference type="PROSITE" id="PS50850"/>
    </source>
</evidence>
<evidence type="ECO:0000256" key="3">
    <source>
        <dbReference type="ARBA" id="ARBA00022692"/>
    </source>
</evidence>
<keyword evidence="3 6" id="KW-0812">Transmembrane</keyword>
<protein>
    <recommendedName>
        <fullName evidence="7">Major facilitator superfamily (MFS) profile domain-containing protein</fullName>
    </recommendedName>
</protein>
<feature type="transmembrane region" description="Helical" evidence="6">
    <location>
        <begin position="21"/>
        <end position="42"/>
    </location>
</feature>
<evidence type="ECO:0000256" key="4">
    <source>
        <dbReference type="ARBA" id="ARBA00022989"/>
    </source>
</evidence>
<feature type="transmembrane region" description="Helical" evidence="6">
    <location>
        <begin position="387"/>
        <end position="406"/>
    </location>
</feature>
<dbReference type="EMBL" id="UINC01001671">
    <property type="protein sequence ID" value="SUZ86251.1"/>
    <property type="molecule type" value="Genomic_DNA"/>
</dbReference>
<dbReference type="PANTHER" id="PTHR23519:SF1">
    <property type="entry name" value="AUTOPHAGY-RELATED PROTEIN 22"/>
    <property type="match status" value="1"/>
</dbReference>
<feature type="transmembrane region" description="Helical" evidence="6">
    <location>
        <begin position="317"/>
        <end position="340"/>
    </location>
</feature>
<dbReference type="InterPro" id="IPR050495">
    <property type="entry name" value="ATG22/LtaA_families"/>
</dbReference>
<evidence type="ECO:0000256" key="2">
    <source>
        <dbReference type="ARBA" id="ARBA00022448"/>
    </source>
</evidence>
<feature type="transmembrane region" description="Helical" evidence="6">
    <location>
        <begin position="65"/>
        <end position="84"/>
    </location>
</feature>
<organism evidence="8">
    <name type="scientific">marine metagenome</name>
    <dbReference type="NCBI Taxonomy" id="408172"/>
    <lineage>
        <taxon>unclassified sequences</taxon>
        <taxon>metagenomes</taxon>
        <taxon>ecological metagenomes</taxon>
    </lineage>
</organism>
<feature type="transmembrane region" description="Helical" evidence="6">
    <location>
        <begin position="412"/>
        <end position="431"/>
    </location>
</feature>
<proteinExistence type="predicted"/>
<accession>A0A381R3C6</accession>
<dbReference type="Gene3D" id="1.20.1250.20">
    <property type="entry name" value="MFS general substrate transporter like domains"/>
    <property type="match status" value="1"/>
</dbReference>
<dbReference type="GO" id="GO:0012505">
    <property type="term" value="C:endomembrane system"/>
    <property type="evidence" value="ECO:0007669"/>
    <property type="project" value="UniProtKB-SubCell"/>
</dbReference>
<evidence type="ECO:0000313" key="8">
    <source>
        <dbReference type="EMBL" id="SUZ86251.1"/>
    </source>
</evidence>
<sequence>MFNRKTPLQKGSKKLIGAWTLYDWANSVYSLVISTAIFPIYYSEYIFANSDSILLFNMDINKDTVISLVSATSFMIVAFLSPLLSGIADYLGNKKTFMKFFVYMGSFSCIGLYWFELETIQVSLILYLLALIGLWGSLVFYNSYLPDITYPEQTNIVSAKGFTMGYIGSVILLIINLIMITYYEQLNLSSEVQAMKYSFVLVGLWWLLFSQYSFYHLPRGNKGVKLPKNIIWNGFRELKGVYKIIRSSKKFTRFLTAFFVFSFSLQTIIFIASYFGVTEIEWSSSSEQTTGLIISIILIQIIAIVGAILFTKAAEKFGNILVLAIAIASWSIICGYAYFITTPIQFYLIAGFVGLLMGGTQTIARATYSLFIPESKDTTSFFSFYDVTEKVGIVIGMVLYGLAAQITGNVRFSVLIFMFFFILGAILLARVPKVKI</sequence>
<evidence type="ECO:0000256" key="6">
    <source>
        <dbReference type="SAM" id="Phobius"/>
    </source>
</evidence>
<dbReference type="InterPro" id="IPR020846">
    <property type="entry name" value="MFS_dom"/>
</dbReference>
<dbReference type="PANTHER" id="PTHR23519">
    <property type="entry name" value="AUTOPHAGY-RELATED PROTEIN 22"/>
    <property type="match status" value="1"/>
</dbReference>
<feature type="transmembrane region" description="Helical" evidence="6">
    <location>
        <begin position="162"/>
        <end position="183"/>
    </location>
</feature>
<name>A0A381R3C6_9ZZZZ</name>
<evidence type="ECO:0000256" key="1">
    <source>
        <dbReference type="ARBA" id="ARBA00004127"/>
    </source>
</evidence>
<keyword evidence="5 6" id="KW-0472">Membrane</keyword>
<dbReference type="SUPFAM" id="SSF103473">
    <property type="entry name" value="MFS general substrate transporter"/>
    <property type="match status" value="1"/>
</dbReference>
<dbReference type="Pfam" id="PF11700">
    <property type="entry name" value="ATG22"/>
    <property type="match status" value="1"/>
</dbReference>